<dbReference type="AlphaFoldDB" id="A0ABD2L3G8"/>
<name>A0ABD2L3G8_9BILA</name>
<sequence length="108" mass="11677">MRSNVVNNKQTIGQQQQPQQQIDEEIPAGGESFNPSMSCANTAGAKQHTHPSTADCFCVCYGPMCGGRDHQSESVPLSAYTHILAHPTRVTDRQRPISGRGSVPLIIC</sequence>
<evidence type="ECO:0000313" key="2">
    <source>
        <dbReference type="EMBL" id="KAL3109631.1"/>
    </source>
</evidence>
<dbReference type="EMBL" id="JBICBT010000562">
    <property type="protein sequence ID" value="KAL3109631.1"/>
    <property type="molecule type" value="Genomic_DNA"/>
</dbReference>
<proteinExistence type="predicted"/>
<keyword evidence="3" id="KW-1185">Reference proteome</keyword>
<organism evidence="2 3">
    <name type="scientific">Heterodera trifolii</name>
    <dbReference type="NCBI Taxonomy" id="157864"/>
    <lineage>
        <taxon>Eukaryota</taxon>
        <taxon>Metazoa</taxon>
        <taxon>Ecdysozoa</taxon>
        <taxon>Nematoda</taxon>
        <taxon>Chromadorea</taxon>
        <taxon>Rhabditida</taxon>
        <taxon>Tylenchina</taxon>
        <taxon>Tylenchomorpha</taxon>
        <taxon>Tylenchoidea</taxon>
        <taxon>Heteroderidae</taxon>
        <taxon>Heteroderinae</taxon>
        <taxon>Heterodera</taxon>
    </lineage>
</organism>
<reference evidence="2 3" key="1">
    <citation type="submission" date="2024-10" db="EMBL/GenBank/DDBJ databases">
        <authorList>
            <person name="Kim D."/>
        </authorList>
    </citation>
    <scope>NUCLEOTIDE SEQUENCE [LARGE SCALE GENOMIC DNA]</scope>
    <source>
        <strain evidence="2">BH-2024</strain>
    </source>
</reference>
<protein>
    <submittedName>
        <fullName evidence="2">Uncharacterized protein</fullName>
    </submittedName>
</protein>
<comment type="caution">
    <text evidence="2">The sequence shown here is derived from an EMBL/GenBank/DDBJ whole genome shotgun (WGS) entry which is preliminary data.</text>
</comment>
<accession>A0ABD2L3G8</accession>
<evidence type="ECO:0000256" key="1">
    <source>
        <dbReference type="SAM" id="MobiDB-lite"/>
    </source>
</evidence>
<dbReference type="Proteomes" id="UP001620626">
    <property type="component" value="Unassembled WGS sequence"/>
</dbReference>
<evidence type="ECO:0000313" key="3">
    <source>
        <dbReference type="Proteomes" id="UP001620626"/>
    </source>
</evidence>
<gene>
    <name evidence="2" type="ORF">niasHT_018829</name>
</gene>
<feature type="compositionally biased region" description="Polar residues" evidence="1">
    <location>
        <begin position="1"/>
        <end position="13"/>
    </location>
</feature>
<feature type="region of interest" description="Disordered" evidence="1">
    <location>
        <begin position="1"/>
        <end position="45"/>
    </location>
</feature>